<organism evidence="2 3">
    <name type="scientific">Cryptococcus depauperatus CBS 7841</name>
    <dbReference type="NCBI Taxonomy" id="1295531"/>
    <lineage>
        <taxon>Eukaryota</taxon>
        <taxon>Fungi</taxon>
        <taxon>Dikarya</taxon>
        <taxon>Basidiomycota</taxon>
        <taxon>Agaricomycotina</taxon>
        <taxon>Tremellomycetes</taxon>
        <taxon>Tremellales</taxon>
        <taxon>Cryptococcaceae</taxon>
        <taxon>Cryptococcus</taxon>
    </lineage>
</organism>
<evidence type="ECO:0000313" key="3">
    <source>
        <dbReference type="Proteomes" id="UP000094043"/>
    </source>
</evidence>
<protein>
    <submittedName>
        <fullName evidence="2">Uncharacterized protein</fullName>
    </submittedName>
</protein>
<sequence>MVYSRNTGKSKREASGRECSCTTLKVWSILSISATVHKGCSKCVRQDARGAIRTIDNTTEVVDSARRTAH</sequence>
<dbReference type="AlphaFoldDB" id="A0AAJ8M504"/>
<evidence type="ECO:0000313" key="1">
    <source>
        <dbReference type="EMBL" id="WVN88938.1"/>
    </source>
</evidence>
<dbReference type="Proteomes" id="UP000094043">
    <property type="component" value="Chromosome 5"/>
</dbReference>
<keyword evidence="3" id="KW-1185">Reference proteome</keyword>
<name>A0AAJ8M504_9TREE</name>
<dbReference type="EMBL" id="CP143791">
    <property type="protein sequence ID" value="WVN91202.1"/>
    <property type="molecule type" value="Genomic_DNA"/>
</dbReference>
<dbReference type="EMBL" id="CP143788">
    <property type="protein sequence ID" value="WVN88938.1"/>
    <property type="molecule type" value="Genomic_DNA"/>
</dbReference>
<dbReference type="KEGG" id="cdep:91088363"/>
<gene>
    <name evidence="1" type="ORF">L203_104153</name>
    <name evidence="2" type="ORF">L203_106459</name>
</gene>
<dbReference type="RefSeq" id="XP_066069638.1">
    <property type="nucleotide sequence ID" value="XM_066213541.1"/>
</dbReference>
<dbReference type="Proteomes" id="UP000094043">
    <property type="component" value="Chromosome 8"/>
</dbReference>
<dbReference type="GeneID" id="91088363"/>
<proteinExistence type="predicted"/>
<evidence type="ECO:0000313" key="2">
    <source>
        <dbReference type="EMBL" id="WVN91202.1"/>
    </source>
</evidence>
<reference evidence="2" key="2">
    <citation type="journal article" date="2022" name="Elife">
        <title>Obligate sexual reproduction of a homothallic fungus closely related to the Cryptococcus pathogenic species complex.</title>
        <authorList>
            <person name="Passer A.R."/>
            <person name="Clancey S.A."/>
            <person name="Shea T."/>
            <person name="David-Palma M."/>
            <person name="Averette A.F."/>
            <person name="Boekhout T."/>
            <person name="Porcel B.M."/>
            <person name="Nowrousian M."/>
            <person name="Cuomo C.A."/>
            <person name="Sun S."/>
            <person name="Heitman J."/>
            <person name="Coelho M.A."/>
        </authorList>
    </citation>
    <scope>NUCLEOTIDE SEQUENCE</scope>
    <source>
        <strain evidence="2">CBS 7841</strain>
    </source>
</reference>
<reference evidence="2" key="1">
    <citation type="submission" date="2016-06" db="EMBL/GenBank/DDBJ databases">
        <authorList>
            <person name="Cuomo C."/>
            <person name="Litvintseva A."/>
            <person name="Heitman J."/>
            <person name="Chen Y."/>
            <person name="Sun S."/>
            <person name="Springer D."/>
            <person name="Dromer F."/>
            <person name="Young S."/>
            <person name="Zeng Q."/>
            <person name="Chapman S."/>
            <person name="Gujja S."/>
            <person name="Saif S."/>
            <person name="Birren B."/>
        </authorList>
    </citation>
    <scope>NUCLEOTIDE SEQUENCE</scope>
    <source>
        <strain evidence="2">CBS 7841</strain>
    </source>
</reference>
<reference evidence="2" key="3">
    <citation type="submission" date="2024-01" db="EMBL/GenBank/DDBJ databases">
        <authorList>
            <person name="Coelho M.A."/>
            <person name="David-Palma M."/>
            <person name="Shea T."/>
            <person name="Sun S."/>
            <person name="Cuomo C.A."/>
            <person name="Heitman J."/>
        </authorList>
    </citation>
    <scope>NUCLEOTIDE SEQUENCE</scope>
    <source>
        <strain evidence="2">CBS 7841</strain>
    </source>
</reference>
<accession>A0AAJ8M504</accession>